<comment type="cofactor">
    <cofactor evidence="1">
        <name>pyridoxal 5'-phosphate</name>
        <dbReference type="ChEBI" id="CHEBI:597326"/>
    </cofactor>
</comment>
<comment type="similarity">
    <text evidence="2 4">Belongs to the class-III pyridoxal-phosphate-dependent aminotransferase family.</text>
</comment>
<evidence type="ECO:0000256" key="3">
    <source>
        <dbReference type="ARBA" id="ARBA00022898"/>
    </source>
</evidence>
<dbReference type="RefSeq" id="WP_172355947.1">
    <property type="nucleotide sequence ID" value="NZ_BLLH01000003.1"/>
</dbReference>
<evidence type="ECO:0000256" key="2">
    <source>
        <dbReference type="ARBA" id="ARBA00008954"/>
    </source>
</evidence>
<dbReference type="EMBL" id="BLLH01000003">
    <property type="protein sequence ID" value="GFH40424.1"/>
    <property type="molecule type" value="Genomic_DNA"/>
</dbReference>
<name>A0A6A0B7U6_9LACT</name>
<dbReference type="FunFam" id="3.40.640.10:FF:000004">
    <property type="entry name" value="Acetylornithine aminotransferase"/>
    <property type="match status" value="1"/>
</dbReference>
<organism evidence="5 6">
    <name type="scientific">Pseudolactococcus insecticola</name>
    <dbReference type="NCBI Taxonomy" id="2709158"/>
    <lineage>
        <taxon>Bacteria</taxon>
        <taxon>Bacillati</taxon>
        <taxon>Bacillota</taxon>
        <taxon>Bacilli</taxon>
        <taxon>Lactobacillales</taxon>
        <taxon>Streptococcaceae</taxon>
        <taxon>Pseudolactococcus</taxon>
    </lineage>
</organism>
<dbReference type="GO" id="GO:0030170">
    <property type="term" value="F:pyridoxal phosphate binding"/>
    <property type="evidence" value="ECO:0007669"/>
    <property type="project" value="InterPro"/>
</dbReference>
<evidence type="ECO:0000313" key="6">
    <source>
        <dbReference type="Proteomes" id="UP000475928"/>
    </source>
</evidence>
<dbReference type="GO" id="GO:0008483">
    <property type="term" value="F:transaminase activity"/>
    <property type="evidence" value="ECO:0007669"/>
    <property type="project" value="InterPro"/>
</dbReference>
<dbReference type="AlphaFoldDB" id="A0A6A0B7U6"/>
<dbReference type="Pfam" id="PF00202">
    <property type="entry name" value="Aminotran_3"/>
    <property type="match status" value="1"/>
</dbReference>
<evidence type="ECO:0000256" key="4">
    <source>
        <dbReference type="RuleBase" id="RU003560"/>
    </source>
</evidence>
<comment type="caution">
    <text evidence="5">The sequence shown here is derived from an EMBL/GenBank/DDBJ whole genome shotgun (WGS) entry which is preliminary data.</text>
</comment>
<dbReference type="Gene3D" id="3.90.1150.10">
    <property type="entry name" value="Aspartate Aminotransferase, domain 1"/>
    <property type="match status" value="1"/>
</dbReference>
<dbReference type="CDD" id="cd00610">
    <property type="entry name" value="OAT_like"/>
    <property type="match status" value="1"/>
</dbReference>
<protein>
    <submittedName>
        <fullName evidence="5">4-aminobutyrate--2-oxoglutarate transaminase</fullName>
    </submittedName>
</protein>
<dbReference type="Proteomes" id="UP000475928">
    <property type="component" value="Unassembled WGS sequence"/>
</dbReference>
<evidence type="ECO:0000313" key="5">
    <source>
        <dbReference type="EMBL" id="GFH40424.1"/>
    </source>
</evidence>
<dbReference type="InterPro" id="IPR015422">
    <property type="entry name" value="PyrdxlP-dep_Trfase_small"/>
</dbReference>
<proteinExistence type="inferred from homology"/>
<dbReference type="InterPro" id="IPR015421">
    <property type="entry name" value="PyrdxlP-dep_Trfase_major"/>
</dbReference>
<dbReference type="InterPro" id="IPR015424">
    <property type="entry name" value="PyrdxlP-dep_Trfase"/>
</dbReference>
<dbReference type="PANTHER" id="PTHR11986">
    <property type="entry name" value="AMINOTRANSFERASE CLASS III"/>
    <property type="match status" value="1"/>
</dbReference>
<accession>A0A6A0B7U6</accession>
<keyword evidence="3 4" id="KW-0663">Pyridoxal phosphate</keyword>
<sequence length="456" mass="48996">MTALKNALPEIHTALPGEKASQFLEKRDRSTVQALSTIYPIVPEIAEGAMIQDVDGNIFLDWVAGVGVMNTGYGQPKIIKAIQEQAEKYTHSMINITTDPAYAELADEINQVVPTRGENRRTMFANSGAEAVENAVKIAKAATGRRNIVVFSGAFHGRTHFAAVMTAKKSLLGNIFASTDGVIRAPFPNLYRKPQETMSDDEAISYYIDEFKKVLVDSALPQDIAAVVIEPIQGEGGFLPVPFDYIVQLRKILDDYGILLIADEVQSGYARSGKMFVSNYWAELGAAPDIIAQGKSIGGGLPLSAVTADAAIMEKVAPGLLGGTFGGNALAVRAGLAVQEIIKEDQLLSRALEIGEKVTTFFEQLKTNYSVIGDVRGIGAMIGVEYVKPGTKTPFPEFSSAVINEAVKHGLIIEGAGLYNNVIRFLSPLVVTDEQLDAGLAIYEAAIVTVLSELKD</sequence>
<dbReference type="GO" id="GO:0042802">
    <property type="term" value="F:identical protein binding"/>
    <property type="evidence" value="ECO:0007669"/>
    <property type="project" value="TreeGrafter"/>
</dbReference>
<dbReference type="InterPro" id="IPR005814">
    <property type="entry name" value="Aminotrans_3"/>
</dbReference>
<dbReference type="PROSITE" id="PS00600">
    <property type="entry name" value="AA_TRANSFER_CLASS_3"/>
    <property type="match status" value="1"/>
</dbReference>
<evidence type="ECO:0000256" key="1">
    <source>
        <dbReference type="ARBA" id="ARBA00001933"/>
    </source>
</evidence>
<keyword evidence="6" id="KW-1185">Reference proteome</keyword>
<dbReference type="InterPro" id="IPR050103">
    <property type="entry name" value="Class-III_PLP-dep_AT"/>
</dbReference>
<dbReference type="SUPFAM" id="SSF53383">
    <property type="entry name" value="PLP-dependent transferases"/>
    <property type="match status" value="1"/>
</dbReference>
<reference evidence="5 6" key="1">
    <citation type="submission" date="2020-02" db="EMBL/GenBank/DDBJ databases">
        <title>Draft genome sequence of Lactococcus sp. Hs20B0-1.</title>
        <authorList>
            <person name="Noda S."/>
            <person name="Yuki M."/>
            <person name="Ohkuma M."/>
        </authorList>
    </citation>
    <scope>NUCLEOTIDE SEQUENCE [LARGE SCALE GENOMIC DNA]</scope>
    <source>
        <strain evidence="5 6">Hs20B0-1</strain>
    </source>
</reference>
<gene>
    <name evidence="5" type="primary">gabT</name>
    <name evidence="5" type="ORF">Hs20B_08220</name>
</gene>
<dbReference type="PIRSF" id="PIRSF000521">
    <property type="entry name" value="Transaminase_4ab_Lys_Orn"/>
    <property type="match status" value="1"/>
</dbReference>
<dbReference type="Gene3D" id="3.40.640.10">
    <property type="entry name" value="Type I PLP-dependent aspartate aminotransferase-like (Major domain)"/>
    <property type="match status" value="1"/>
</dbReference>
<dbReference type="PANTHER" id="PTHR11986:SF58">
    <property type="entry name" value="LEUCINE_METHIONINE RACEMASE"/>
    <property type="match status" value="1"/>
</dbReference>
<dbReference type="InterPro" id="IPR049704">
    <property type="entry name" value="Aminotrans_3_PPA_site"/>
</dbReference>